<evidence type="ECO:0000259" key="10">
    <source>
        <dbReference type="PROSITE" id="PS50893"/>
    </source>
</evidence>
<evidence type="ECO:0000313" key="12">
    <source>
        <dbReference type="Proteomes" id="UP001248709"/>
    </source>
</evidence>
<dbReference type="InterPro" id="IPR015856">
    <property type="entry name" value="ABC_transpr_CbiO/EcfA_su"/>
</dbReference>
<comment type="caution">
    <text evidence="11">The sequence shown here is derived from an EMBL/GenBank/DDBJ whole genome shotgun (WGS) entry which is preliminary data.</text>
</comment>
<evidence type="ECO:0000256" key="4">
    <source>
        <dbReference type="ARBA" id="ARBA00022475"/>
    </source>
</evidence>
<dbReference type="InterPro" id="IPR050095">
    <property type="entry name" value="ECF_ABC_transporter_ATP-bd"/>
</dbReference>
<feature type="compositionally biased region" description="Basic and acidic residues" evidence="9">
    <location>
        <begin position="288"/>
        <end position="302"/>
    </location>
</feature>
<sequence>MAVPVMEFDRVCFRYSDGNSGGSWALDQISFSVEKGEFIGIVGANGSGKSTLAQLMNGLLCPHSGRVTVLGGDTSDKRCRERLWMKVGLVFQQPEQQLFEETVFADVAYGLKNMGASPAEVSSGVQAALRAVGLEPGEVGKLAPLALSGGQRRRTAIAGVLAMKPDILVLDEPTAGLDGPGRQSILRQVKQLQTDSGTTVIMISHSIQEVLALADKIAVLEEGRLAVWGTAREVIRQQLGRGASSFLLPEWLQVLRRLRELGVSAGGDAVTREEALEEIWQLVEGESNERDKAGSLHRREYSHSPSGPPNQVDRLPASGQLDSARL</sequence>
<keyword evidence="4" id="KW-1003">Cell membrane</keyword>
<keyword evidence="6 11" id="KW-0067">ATP-binding</keyword>
<dbReference type="CDD" id="cd03225">
    <property type="entry name" value="ABC_cobalt_CbiO_domain1"/>
    <property type="match status" value="1"/>
</dbReference>
<feature type="domain" description="ABC transporter" evidence="10">
    <location>
        <begin position="6"/>
        <end position="247"/>
    </location>
</feature>
<keyword evidence="5" id="KW-0547">Nucleotide-binding</keyword>
<dbReference type="InterPro" id="IPR003439">
    <property type="entry name" value="ABC_transporter-like_ATP-bd"/>
</dbReference>
<dbReference type="PROSITE" id="PS50893">
    <property type="entry name" value="ABC_TRANSPORTER_2"/>
    <property type="match status" value="1"/>
</dbReference>
<organism evidence="11 12">
    <name type="scientific">Paenibacillus forsythiae</name>
    <dbReference type="NCBI Taxonomy" id="365616"/>
    <lineage>
        <taxon>Bacteria</taxon>
        <taxon>Bacillati</taxon>
        <taxon>Bacillota</taxon>
        <taxon>Bacilli</taxon>
        <taxon>Bacillales</taxon>
        <taxon>Paenibacillaceae</taxon>
        <taxon>Paenibacillus</taxon>
    </lineage>
</organism>
<gene>
    <name evidence="11" type="ORF">J2Z22_004656</name>
</gene>
<dbReference type="InterPro" id="IPR027417">
    <property type="entry name" value="P-loop_NTPase"/>
</dbReference>
<comment type="similarity">
    <text evidence="2">Belongs to the ABC transporter superfamily.</text>
</comment>
<reference evidence="11 12" key="1">
    <citation type="submission" date="2023-07" db="EMBL/GenBank/DDBJ databases">
        <title>Genomic Encyclopedia of Type Strains, Phase IV (KMG-IV): sequencing the most valuable type-strain genomes for metagenomic binning, comparative biology and taxonomic classification.</title>
        <authorList>
            <person name="Goeker M."/>
        </authorList>
    </citation>
    <scope>NUCLEOTIDE SEQUENCE [LARGE SCALE GENOMIC DNA]</scope>
    <source>
        <strain evidence="11 12">T98</strain>
    </source>
</reference>
<keyword evidence="3" id="KW-0813">Transport</keyword>
<dbReference type="SUPFAM" id="SSF52540">
    <property type="entry name" value="P-loop containing nucleoside triphosphate hydrolases"/>
    <property type="match status" value="1"/>
</dbReference>
<evidence type="ECO:0000256" key="5">
    <source>
        <dbReference type="ARBA" id="ARBA00022741"/>
    </source>
</evidence>
<dbReference type="GO" id="GO:0016787">
    <property type="term" value="F:hydrolase activity"/>
    <property type="evidence" value="ECO:0007669"/>
    <property type="project" value="UniProtKB-KW"/>
</dbReference>
<dbReference type="SMART" id="SM00382">
    <property type="entry name" value="AAA"/>
    <property type="match status" value="1"/>
</dbReference>
<name>A0ABU3HE11_9BACL</name>
<evidence type="ECO:0000256" key="9">
    <source>
        <dbReference type="SAM" id="MobiDB-lite"/>
    </source>
</evidence>
<feature type="region of interest" description="Disordered" evidence="9">
    <location>
        <begin position="288"/>
        <end position="326"/>
    </location>
</feature>
<keyword evidence="8" id="KW-0472">Membrane</keyword>
<dbReference type="Gene3D" id="3.40.50.300">
    <property type="entry name" value="P-loop containing nucleotide triphosphate hydrolases"/>
    <property type="match status" value="1"/>
</dbReference>
<dbReference type="EC" id="3.6.3.-" evidence="11"/>
<dbReference type="GO" id="GO:0005524">
    <property type="term" value="F:ATP binding"/>
    <property type="evidence" value="ECO:0007669"/>
    <property type="project" value="UniProtKB-KW"/>
</dbReference>
<evidence type="ECO:0000256" key="6">
    <source>
        <dbReference type="ARBA" id="ARBA00022840"/>
    </source>
</evidence>
<dbReference type="EMBL" id="JAUSUY010000033">
    <property type="protein sequence ID" value="MDT3429057.1"/>
    <property type="molecule type" value="Genomic_DNA"/>
</dbReference>
<comment type="subcellular location">
    <subcellularLocation>
        <location evidence="1">Cell membrane</location>
        <topology evidence="1">Peripheral membrane protein</topology>
    </subcellularLocation>
</comment>
<dbReference type="Proteomes" id="UP001248709">
    <property type="component" value="Unassembled WGS sequence"/>
</dbReference>
<evidence type="ECO:0000256" key="1">
    <source>
        <dbReference type="ARBA" id="ARBA00004202"/>
    </source>
</evidence>
<dbReference type="PANTHER" id="PTHR43553:SF27">
    <property type="entry name" value="ENERGY-COUPLING FACTOR TRANSPORTER ATP-BINDING PROTEIN ECFA2"/>
    <property type="match status" value="1"/>
</dbReference>
<dbReference type="Pfam" id="PF00005">
    <property type="entry name" value="ABC_tran"/>
    <property type="match status" value="1"/>
</dbReference>
<dbReference type="PANTHER" id="PTHR43553">
    <property type="entry name" value="HEAVY METAL TRANSPORTER"/>
    <property type="match status" value="1"/>
</dbReference>
<evidence type="ECO:0000256" key="7">
    <source>
        <dbReference type="ARBA" id="ARBA00022967"/>
    </source>
</evidence>
<protein>
    <submittedName>
        <fullName evidence="11">Energy-coupling factor transport system ATP-binding protein</fullName>
        <ecNumber evidence="11">3.6.3.-</ecNumber>
    </submittedName>
</protein>
<evidence type="ECO:0000256" key="8">
    <source>
        <dbReference type="ARBA" id="ARBA00023136"/>
    </source>
</evidence>
<accession>A0ABU3HE11</accession>
<evidence type="ECO:0000256" key="2">
    <source>
        <dbReference type="ARBA" id="ARBA00005417"/>
    </source>
</evidence>
<evidence type="ECO:0000313" key="11">
    <source>
        <dbReference type="EMBL" id="MDT3429057.1"/>
    </source>
</evidence>
<proteinExistence type="inferred from homology"/>
<evidence type="ECO:0000256" key="3">
    <source>
        <dbReference type="ARBA" id="ARBA00022448"/>
    </source>
</evidence>
<dbReference type="RefSeq" id="WP_312001442.1">
    <property type="nucleotide sequence ID" value="NZ_JAUSUY010000033.1"/>
</dbReference>
<keyword evidence="12" id="KW-1185">Reference proteome</keyword>
<keyword evidence="11" id="KW-0378">Hydrolase</keyword>
<keyword evidence="7" id="KW-1278">Translocase</keyword>
<dbReference type="InterPro" id="IPR003593">
    <property type="entry name" value="AAA+_ATPase"/>
</dbReference>